<sequence length="317" mass="34279">MRTEEDGVERSLRSVVGIMDDEKMSVLETCVIGWVKETTSIRVLAQEMAVGGLQGFKLMWIVGSMVLLSFSNVELCGSLLESKDVWSAWFGRLEVWSPTVAHDSCQPWISITGLPIHLWSEGTFQNIAGRLDEVVKINPHDTVYTIVIQEAELVRVPTIEHRDMETGLEMGETSHEASAASPEPHFSGKQVRVVSPCWLVNQLWDSGHGGTGRAELDGAIGGMLDLWMWFWGVLERLLGQNPESVGKQDSLVGLLECGDGNLDTAGLLVSDACALSSLVVVLGDVGAALVPVLGSIPGGVWKVKSVNCLVEALGSLE</sequence>
<comment type="caution">
    <text evidence="1">The sequence shown here is derived from an EMBL/GenBank/DDBJ whole genome shotgun (WGS) entry which is preliminary data.</text>
</comment>
<organism evidence="1 2">
    <name type="scientific">Hibiscus sabdariffa</name>
    <name type="common">roselle</name>
    <dbReference type="NCBI Taxonomy" id="183260"/>
    <lineage>
        <taxon>Eukaryota</taxon>
        <taxon>Viridiplantae</taxon>
        <taxon>Streptophyta</taxon>
        <taxon>Embryophyta</taxon>
        <taxon>Tracheophyta</taxon>
        <taxon>Spermatophyta</taxon>
        <taxon>Magnoliopsida</taxon>
        <taxon>eudicotyledons</taxon>
        <taxon>Gunneridae</taxon>
        <taxon>Pentapetalae</taxon>
        <taxon>rosids</taxon>
        <taxon>malvids</taxon>
        <taxon>Malvales</taxon>
        <taxon>Malvaceae</taxon>
        <taxon>Malvoideae</taxon>
        <taxon>Hibiscus</taxon>
    </lineage>
</organism>
<keyword evidence="2" id="KW-1185">Reference proteome</keyword>
<gene>
    <name evidence="1" type="ORF">V6N12_002903</name>
</gene>
<proteinExistence type="predicted"/>
<accession>A0ABR2EAC4</accession>
<reference evidence="1 2" key="1">
    <citation type="journal article" date="2024" name="G3 (Bethesda)">
        <title>Genome assembly of Hibiscus sabdariffa L. provides insights into metabolisms of medicinal natural products.</title>
        <authorList>
            <person name="Kim T."/>
        </authorList>
    </citation>
    <scope>NUCLEOTIDE SEQUENCE [LARGE SCALE GENOMIC DNA]</scope>
    <source>
        <strain evidence="1">TK-2024</strain>
        <tissue evidence="1">Old leaves</tissue>
    </source>
</reference>
<protein>
    <recommendedName>
        <fullName evidence="3">DUF4283 domain-containing protein</fullName>
    </recommendedName>
</protein>
<evidence type="ECO:0000313" key="1">
    <source>
        <dbReference type="EMBL" id="KAK8556504.1"/>
    </source>
</evidence>
<dbReference type="EMBL" id="JBBPBM010000017">
    <property type="protein sequence ID" value="KAK8556504.1"/>
    <property type="molecule type" value="Genomic_DNA"/>
</dbReference>
<name>A0ABR2EAC4_9ROSI</name>
<dbReference type="Proteomes" id="UP001472677">
    <property type="component" value="Unassembled WGS sequence"/>
</dbReference>
<evidence type="ECO:0008006" key="3">
    <source>
        <dbReference type="Google" id="ProtNLM"/>
    </source>
</evidence>
<evidence type="ECO:0000313" key="2">
    <source>
        <dbReference type="Proteomes" id="UP001472677"/>
    </source>
</evidence>